<organism evidence="3 4">
    <name type="scientific">Linum trigynum</name>
    <dbReference type="NCBI Taxonomy" id="586398"/>
    <lineage>
        <taxon>Eukaryota</taxon>
        <taxon>Viridiplantae</taxon>
        <taxon>Streptophyta</taxon>
        <taxon>Embryophyta</taxon>
        <taxon>Tracheophyta</taxon>
        <taxon>Spermatophyta</taxon>
        <taxon>Magnoliopsida</taxon>
        <taxon>eudicotyledons</taxon>
        <taxon>Gunneridae</taxon>
        <taxon>Pentapetalae</taxon>
        <taxon>rosids</taxon>
        <taxon>fabids</taxon>
        <taxon>Malpighiales</taxon>
        <taxon>Linaceae</taxon>
        <taxon>Linum</taxon>
    </lineage>
</organism>
<dbReference type="AlphaFoldDB" id="A0AAV2FQY2"/>
<name>A0AAV2FQY2_9ROSI</name>
<evidence type="ECO:0000256" key="1">
    <source>
        <dbReference type="ARBA" id="ARBA00022574"/>
    </source>
</evidence>
<evidence type="ECO:0000313" key="4">
    <source>
        <dbReference type="Proteomes" id="UP001497516"/>
    </source>
</evidence>
<keyword evidence="1" id="KW-0853">WD repeat</keyword>
<sequence length="121" mass="13791">MENLCRESNLTLGKFRQLQFPIPTIRVNIFSFDRNLVPVKPQPFPLIRPPFPAHNAFHPSPPSSYGGVILASFGDYLCLWDLHDDNFVQPISVLNNSKTNELCTPHTSFDWNMKHALSLVN</sequence>
<gene>
    <name evidence="3" type="ORF">LTRI10_LOCUS40557</name>
</gene>
<accession>A0AAV2FQY2</accession>
<evidence type="ECO:0000256" key="2">
    <source>
        <dbReference type="ARBA" id="ARBA00022737"/>
    </source>
</evidence>
<dbReference type="InterPro" id="IPR045159">
    <property type="entry name" value="DCAF7-like"/>
</dbReference>
<dbReference type="Proteomes" id="UP001497516">
    <property type="component" value="Chromosome 7"/>
</dbReference>
<dbReference type="PANTHER" id="PTHR19919">
    <property type="entry name" value="WD REPEAT CONTAINING PROTEIN"/>
    <property type="match status" value="1"/>
</dbReference>
<evidence type="ECO:0000313" key="3">
    <source>
        <dbReference type="EMBL" id="CAL1400427.1"/>
    </source>
</evidence>
<protein>
    <submittedName>
        <fullName evidence="3">Uncharacterized protein</fullName>
    </submittedName>
</protein>
<proteinExistence type="predicted"/>
<dbReference type="EMBL" id="OZ034820">
    <property type="protein sequence ID" value="CAL1400427.1"/>
    <property type="molecule type" value="Genomic_DNA"/>
</dbReference>
<reference evidence="3 4" key="1">
    <citation type="submission" date="2024-04" db="EMBL/GenBank/DDBJ databases">
        <authorList>
            <person name="Fracassetti M."/>
        </authorList>
    </citation>
    <scope>NUCLEOTIDE SEQUENCE [LARGE SCALE GENOMIC DNA]</scope>
</reference>
<keyword evidence="4" id="KW-1185">Reference proteome</keyword>
<keyword evidence="2" id="KW-0677">Repeat</keyword>